<dbReference type="Proteomes" id="UP001273505">
    <property type="component" value="Unassembled WGS sequence"/>
</dbReference>
<dbReference type="InterPro" id="IPR009081">
    <property type="entry name" value="PP-bd_ACP"/>
</dbReference>
<evidence type="ECO:0000313" key="6">
    <source>
        <dbReference type="Proteomes" id="UP001273505"/>
    </source>
</evidence>
<evidence type="ECO:0000256" key="3">
    <source>
        <dbReference type="ARBA" id="ARBA00022553"/>
    </source>
</evidence>
<dbReference type="PANTHER" id="PTHR45527">
    <property type="entry name" value="NONRIBOSOMAL PEPTIDE SYNTHETASE"/>
    <property type="match status" value="1"/>
</dbReference>
<dbReference type="RefSeq" id="WP_319835155.1">
    <property type="nucleotide sequence ID" value="NZ_JAXAFO010000092.1"/>
</dbReference>
<feature type="domain" description="Carrier" evidence="4">
    <location>
        <begin position="158"/>
        <end position="232"/>
    </location>
</feature>
<dbReference type="Gene3D" id="3.30.559.10">
    <property type="entry name" value="Chloramphenicol acetyltransferase-like domain"/>
    <property type="match status" value="1"/>
</dbReference>
<evidence type="ECO:0000256" key="1">
    <source>
        <dbReference type="ARBA" id="ARBA00001957"/>
    </source>
</evidence>
<evidence type="ECO:0000259" key="4">
    <source>
        <dbReference type="PROSITE" id="PS50075"/>
    </source>
</evidence>
<gene>
    <name evidence="5" type="ORF">SCD92_19650</name>
</gene>
<dbReference type="InterPro" id="IPR036736">
    <property type="entry name" value="ACP-like_sf"/>
</dbReference>
<feature type="non-terminal residue" evidence="5">
    <location>
        <position position="403"/>
    </location>
</feature>
<keyword evidence="2" id="KW-0596">Phosphopantetheine</keyword>
<dbReference type="PROSITE" id="PS00012">
    <property type="entry name" value="PHOSPHOPANTETHEINE"/>
    <property type="match status" value="1"/>
</dbReference>
<evidence type="ECO:0000256" key="2">
    <source>
        <dbReference type="ARBA" id="ARBA00022450"/>
    </source>
</evidence>
<dbReference type="InterPro" id="IPR025110">
    <property type="entry name" value="AMP-bd_C"/>
</dbReference>
<dbReference type="Pfam" id="PF00668">
    <property type="entry name" value="Condensation"/>
    <property type="match status" value="1"/>
</dbReference>
<comment type="cofactor">
    <cofactor evidence="1">
        <name>pantetheine 4'-phosphate</name>
        <dbReference type="ChEBI" id="CHEBI:47942"/>
    </cofactor>
</comment>
<organism evidence="5 6">
    <name type="scientific">Gilvimarinus gilvus</name>
    <dbReference type="NCBI Taxonomy" id="3058038"/>
    <lineage>
        <taxon>Bacteria</taxon>
        <taxon>Pseudomonadati</taxon>
        <taxon>Pseudomonadota</taxon>
        <taxon>Gammaproteobacteria</taxon>
        <taxon>Cellvibrionales</taxon>
        <taxon>Cellvibrionaceae</taxon>
        <taxon>Gilvimarinus</taxon>
    </lineage>
</organism>
<dbReference type="SUPFAM" id="SSF47336">
    <property type="entry name" value="ACP-like"/>
    <property type="match status" value="1"/>
</dbReference>
<dbReference type="PANTHER" id="PTHR45527:SF1">
    <property type="entry name" value="FATTY ACID SYNTHASE"/>
    <property type="match status" value="1"/>
</dbReference>
<keyword evidence="6" id="KW-1185">Reference proteome</keyword>
<dbReference type="Gene3D" id="1.10.1200.10">
    <property type="entry name" value="ACP-like"/>
    <property type="match status" value="1"/>
</dbReference>
<dbReference type="InterPro" id="IPR045851">
    <property type="entry name" value="AMP-bd_C_sf"/>
</dbReference>
<dbReference type="Pfam" id="PF13193">
    <property type="entry name" value="AMP-binding_C"/>
    <property type="match status" value="1"/>
</dbReference>
<reference evidence="5 6" key="1">
    <citation type="submission" date="2023-11" db="EMBL/GenBank/DDBJ databases">
        <title>Gilvimarinus fulvus sp. nov., isolated from the surface of Kelp.</title>
        <authorList>
            <person name="Sun Y.Y."/>
            <person name="Gong Y."/>
            <person name="Du Z.J."/>
        </authorList>
    </citation>
    <scope>NUCLEOTIDE SEQUENCE [LARGE SCALE GENOMIC DNA]</scope>
    <source>
        <strain evidence="5 6">SDUM040013</strain>
    </source>
</reference>
<dbReference type="EMBL" id="JAXAFO010000092">
    <property type="protein sequence ID" value="MDX6851587.1"/>
    <property type="molecule type" value="Genomic_DNA"/>
</dbReference>
<dbReference type="Gene3D" id="2.30.38.10">
    <property type="entry name" value="Luciferase, Domain 3"/>
    <property type="match status" value="1"/>
</dbReference>
<dbReference type="SUPFAM" id="SSF56801">
    <property type="entry name" value="Acetyl-CoA synthetase-like"/>
    <property type="match status" value="1"/>
</dbReference>
<dbReference type="Pfam" id="PF00550">
    <property type="entry name" value="PP-binding"/>
    <property type="match status" value="1"/>
</dbReference>
<keyword evidence="3" id="KW-0597">Phosphoprotein</keyword>
<dbReference type="InterPro" id="IPR023213">
    <property type="entry name" value="CAT-like_dom_sf"/>
</dbReference>
<dbReference type="Gene3D" id="3.30.300.30">
    <property type="match status" value="1"/>
</dbReference>
<dbReference type="PROSITE" id="PS50075">
    <property type="entry name" value="CARRIER"/>
    <property type="match status" value="1"/>
</dbReference>
<feature type="non-terminal residue" evidence="5">
    <location>
        <position position="1"/>
    </location>
</feature>
<comment type="caution">
    <text evidence="5">The sequence shown here is derived from an EMBL/GenBank/DDBJ whole genome shotgun (WGS) entry which is preliminary data.</text>
</comment>
<dbReference type="InterPro" id="IPR006162">
    <property type="entry name" value="Ppantetheine_attach_site"/>
</dbReference>
<dbReference type="InterPro" id="IPR001242">
    <property type="entry name" value="Condensation_dom"/>
</dbReference>
<accession>A0ABU4S3B2</accession>
<protein>
    <submittedName>
        <fullName evidence="5">Condensation domain-containing protein</fullName>
    </submittedName>
</protein>
<evidence type="ECO:0000313" key="5">
    <source>
        <dbReference type="EMBL" id="MDX6851587.1"/>
    </source>
</evidence>
<proteinExistence type="predicted"/>
<dbReference type="SUPFAM" id="SSF52777">
    <property type="entry name" value="CoA-dependent acyltransferases"/>
    <property type="match status" value="1"/>
</dbReference>
<name>A0ABU4S3B2_9GAMM</name>
<sequence length="403" mass="44902">FIENPFYDSSDPSSSQRLYKTGDLVRWREDGNLEYLGRIDHQVKIRGFRIELGEIESTLTTLAGVKDAVVVAQGNESDKILVAYVVRSHKLLNSEFKPVQFDVLVSDIKQALELSLPSYMVPSVFVELESLPLTSNGKVDRGALPAADVSSMQVGYEAPRTQVESMLCSIWAQVLGVERVGIHDNFFALGGHSLLVMRVVSEIQKLSMSVSVKDVLSNPTICELTKCLVTEEDEFVVPKNKIEVGIAITPEQLPLIELNQSDVNRITDLAPGGSDNIQDIYALGPLQQGILYHHIMDESSDPYILPTLIKVNSDGELEQLLDALRVIISRHDVLRTGIFWREMSCPAQVVFREADLLVKWLEVPVDQSIETFFGELCDPEVHQMDLERAGLLQVQLAQNTKDG</sequence>